<protein>
    <recommendedName>
        <fullName evidence="1">STAS domain-containing protein</fullName>
    </recommendedName>
</protein>
<dbReference type="InterPro" id="IPR002645">
    <property type="entry name" value="STAS_dom"/>
</dbReference>
<keyword evidence="3" id="KW-1185">Reference proteome</keyword>
<comment type="caution">
    <text evidence="2">The sequence shown here is derived from an EMBL/GenBank/DDBJ whole genome shotgun (WGS) entry which is preliminary data.</text>
</comment>
<dbReference type="RefSeq" id="WP_115466368.1">
    <property type="nucleotide sequence ID" value="NZ_QKRA01000001.1"/>
</dbReference>
<dbReference type="OrthoDB" id="6107036at2"/>
<gene>
    <name evidence="2" type="ORF">DN730_01655</name>
</gene>
<dbReference type="EMBL" id="QKRA01000001">
    <property type="protein sequence ID" value="RDL45780.1"/>
    <property type="molecule type" value="Genomic_DNA"/>
</dbReference>
<dbReference type="SUPFAM" id="SSF52091">
    <property type="entry name" value="SpoIIaa-like"/>
    <property type="match status" value="1"/>
</dbReference>
<dbReference type="Proteomes" id="UP000254326">
    <property type="component" value="Unassembled WGS sequence"/>
</dbReference>
<sequence length="90" mass="10148">MDLQASKEGWKLSGAYSLDDLFKIKSELSQYGFDGNVMVDVSELEVINAPIISLLLEFRRHSNALQLVGGNADFYDMLRLYGLERVFTIA</sequence>
<proteinExistence type="predicted"/>
<organism evidence="2 3">
    <name type="scientific">Marinomonas piezotolerans</name>
    <dbReference type="NCBI Taxonomy" id="2213058"/>
    <lineage>
        <taxon>Bacteria</taxon>
        <taxon>Pseudomonadati</taxon>
        <taxon>Pseudomonadota</taxon>
        <taxon>Gammaproteobacteria</taxon>
        <taxon>Oceanospirillales</taxon>
        <taxon>Oceanospirillaceae</taxon>
        <taxon>Marinomonas</taxon>
    </lineage>
</organism>
<evidence type="ECO:0000313" key="3">
    <source>
        <dbReference type="Proteomes" id="UP000254326"/>
    </source>
</evidence>
<accession>A0A370UDA8</accession>
<dbReference type="PROSITE" id="PS50801">
    <property type="entry name" value="STAS"/>
    <property type="match status" value="1"/>
</dbReference>
<name>A0A370UDA8_9GAMM</name>
<evidence type="ECO:0000259" key="1">
    <source>
        <dbReference type="PROSITE" id="PS50801"/>
    </source>
</evidence>
<dbReference type="AlphaFoldDB" id="A0A370UDA8"/>
<dbReference type="InterPro" id="IPR036513">
    <property type="entry name" value="STAS_dom_sf"/>
</dbReference>
<dbReference type="Gene3D" id="3.30.750.24">
    <property type="entry name" value="STAS domain"/>
    <property type="match status" value="1"/>
</dbReference>
<reference evidence="2 3" key="1">
    <citation type="submission" date="2018-06" db="EMBL/GenBank/DDBJ databases">
        <title>Marinomonas sp. YLB-05 draft genome sequence.</title>
        <authorList>
            <person name="Yu L."/>
            <person name="Tang X."/>
        </authorList>
    </citation>
    <scope>NUCLEOTIDE SEQUENCE [LARGE SCALE GENOMIC DNA]</scope>
    <source>
        <strain evidence="2 3">YLB-05</strain>
    </source>
</reference>
<feature type="domain" description="STAS" evidence="1">
    <location>
        <begin position="11"/>
        <end position="90"/>
    </location>
</feature>
<evidence type="ECO:0000313" key="2">
    <source>
        <dbReference type="EMBL" id="RDL45780.1"/>
    </source>
</evidence>